<reference evidence="8 9" key="1">
    <citation type="journal article" date="2020" name="ISME J.">
        <title>Comparative genomics reveals insights into cyanobacterial evolution and habitat adaptation.</title>
        <authorList>
            <person name="Chen M.Y."/>
            <person name="Teng W.K."/>
            <person name="Zhao L."/>
            <person name="Hu C.X."/>
            <person name="Zhou Y.K."/>
            <person name="Han B.P."/>
            <person name="Song L.R."/>
            <person name="Shu W.S."/>
        </authorList>
    </citation>
    <scope>NUCLEOTIDE SEQUENCE [LARGE SCALE GENOMIC DNA]</scope>
    <source>
        <strain evidence="8 9">FACHB-119</strain>
    </source>
</reference>
<dbReference type="CDD" id="cd17484">
    <property type="entry name" value="MFS_FBT"/>
    <property type="match status" value="1"/>
</dbReference>
<comment type="caution">
    <text evidence="8">The sequence shown here is derived from an EMBL/GenBank/DDBJ whole genome shotgun (WGS) entry which is preliminary data.</text>
</comment>
<dbReference type="PANTHER" id="PTHR31585">
    <property type="entry name" value="FOLATE-BIOPTERIN TRANSPORTER 1, CHLOROPLASTIC"/>
    <property type="match status" value="1"/>
</dbReference>
<evidence type="ECO:0000256" key="5">
    <source>
        <dbReference type="ARBA" id="ARBA00022989"/>
    </source>
</evidence>
<dbReference type="SUPFAM" id="SSF103473">
    <property type="entry name" value="MFS general substrate transporter"/>
    <property type="match status" value="1"/>
</dbReference>
<sequence length="459" mass="50203">MLIDSSGLSKVKDSVTKQIFFGNEPTAELIAILSVYFVQGILGLARLAVSFFLKDELLLSPVQVSALLGVVALPWMVKPLFGFISDGLPIFGYRRRPYLVLSGILGAISWVSLATIVHTSWAAALAIALGSLSVAVSDVIVDSLVVERARAESVAHVGSLQSLCWGASSFGGLITAYFSGLLLEHFTTRTVFWITASFPLIVSGVAWLIAESPVSKDGDNTNLLTVKHQLQQLRQAFAQKSIWLPTAFIFIWQATPTADAAFFFFSTNELHFEPEFLGRVRLVTSLASLIGVWIFQRFLKTVSFRLIFGWSTVISTVLGMTMLLLVTHTNRALGIDDHWFSLGDNLVLTVMGQIAYMPVLVLSARLCPPGVEATLFALLMSVFNLAGMVSYEVGAIIMHWLGITETNFDSLWLLVLITNLSTLLPLPFLQWLPSDDTDNETSVLLPDSANSQVSNLVPE</sequence>
<evidence type="ECO:0000313" key="8">
    <source>
        <dbReference type="EMBL" id="MBD2503010.1"/>
    </source>
</evidence>
<comment type="similarity">
    <text evidence="2">Belongs to the major facilitator superfamily. Folate-biopterin transporter (TC 2.A.71) family.</text>
</comment>
<feature type="transmembrane region" description="Helical" evidence="7">
    <location>
        <begin position="157"/>
        <end position="178"/>
    </location>
</feature>
<keyword evidence="6 7" id="KW-0472">Membrane</keyword>
<feature type="transmembrane region" description="Helical" evidence="7">
    <location>
        <begin position="98"/>
        <end position="117"/>
    </location>
</feature>
<feature type="transmembrane region" description="Helical" evidence="7">
    <location>
        <begin position="242"/>
        <end position="264"/>
    </location>
</feature>
<dbReference type="PANTHER" id="PTHR31585:SF0">
    <property type="entry name" value="FOLATE-BIOPTERIN TRANSPORTER 1, CHLOROPLASTIC"/>
    <property type="match status" value="1"/>
</dbReference>
<gene>
    <name evidence="8" type="ORF">H6G83_20785</name>
</gene>
<evidence type="ECO:0000313" key="9">
    <source>
        <dbReference type="Proteomes" id="UP000661112"/>
    </source>
</evidence>
<dbReference type="InterPro" id="IPR036259">
    <property type="entry name" value="MFS_trans_sf"/>
</dbReference>
<evidence type="ECO:0000256" key="7">
    <source>
        <dbReference type="SAM" id="Phobius"/>
    </source>
</evidence>
<comment type="subcellular location">
    <subcellularLocation>
        <location evidence="1">Membrane</location>
        <topology evidence="1">Multi-pass membrane protein</topology>
    </subcellularLocation>
</comment>
<dbReference type="RefSeq" id="WP_190475793.1">
    <property type="nucleotide sequence ID" value="NZ_JACJSG010000029.1"/>
</dbReference>
<proteinExistence type="inferred from homology"/>
<keyword evidence="5 7" id="KW-1133">Transmembrane helix</keyword>
<keyword evidence="3" id="KW-0813">Transport</keyword>
<organism evidence="8 9">
    <name type="scientific">Anabaena azotica FACHB-119</name>
    <dbReference type="NCBI Taxonomy" id="947527"/>
    <lineage>
        <taxon>Bacteria</taxon>
        <taxon>Bacillati</taxon>
        <taxon>Cyanobacteriota</taxon>
        <taxon>Cyanophyceae</taxon>
        <taxon>Nostocales</taxon>
        <taxon>Nostocaceae</taxon>
        <taxon>Anabaena</taxon>
        <taxon>Anabaena azotica</taxon>
    </lineage>
</organism>
<dbReference type="Pfam" id="PF03092">
    <property type="entry name" value="BT1"/>
    <property type="match status" value="1"/>
</dbReference>
<evidence type="ECO:0000256" key="6">
    <source>
        <dbReference type="ARBA" id="ARBA00023136"/>
    </source>
</evidence>
<evidence type="ECO:0000256" key="4">
    <source>
        <dbReference type="ARBA" id="ARBA00022692"/>
    </source>
</evidence>
<dbReference type="NCBIfam" id="TIGR00788">
    <property type="entry name" value="fbt"/>
    <property type="match status" value="1"/>
</dbReference>
<feature type="transmembrane region" description="Helical" evidence="7">
    <location>
        <begin position="376"/>
        <end position="398"/>
    </location>
</feature>
<feature type="transmembrane region" description="Helical" evidence="7">
    <location>
        <begin position="29"/>
        <end position="52"/>
    </location>
</feature>
<dbReference type="EMBL" id="JACJSG010000029">
    <property type="protein sequence ID" value="MBD2503010.1"/>
    <property type="molecule type" value="Genomic_DNA"/>
</dbReference>
<evidence type="ECO:0000256" key="1">
    <source>
        <dbReference type="ARBA" id="ARBA00004141"/>
    </source>
</evidence>
<dbReference type="Gene3D" id="1.20.1250.20">
    <property type="entry name" value="MFS general substrate transporter like domains"/>
    <property type="match status" value="1"/>
</dbReference>
<feature type="transmembrane region" description="Helical" evidence="7">
    <location>
        <begin position="346"/>
        <end position="364"/>
    </location>
</feature>
<accession>A0ABR8D7A1</accession>
<feature type="transmembrane region" description="Helical" evidence="7">
    <location>
        <begin position="307"/>
        <end position="326"/>
    </location>
</feature>
<protein>
    <submittedName>
        <fullName evidence="8">Folate/biopterin family MFS transporter</fullName>
    </submittedName>
</protein>
<evidence type="ECO:0000256" key="3">
    <source>
        <dbReference type="ARBA" id="ARBA00022448"/>
    </source>
</evidence>
<keyword evidence="9" id="KW-1185">Reference proteome</keyword>
<feature type="transmembrane region" description="Helical" evidence="7">
    <location>
        <begin position="190"/>
        <end position="210"/>
    </location>
</feature>
<dbReference type="Proteomes" id="UP000661112">
    <property type="component" value="Unassembled WGS sequence"/>
</dbReference>
<evidence type="ECO:0000256" key="2">
    <source>
        <dbReference type="ARBA" id="ARBA00007015"/>
    </source>
</evidence>
<feature type="transmembrane region" description="Helical" evidence="7">
    <location>
        <begin position="276"/>
        <end position="295"/>
    </location>
</feature>
<dbReference type="InterPro" id="IPR004324">
    <property type="entry name" value="FBT"/>
</dbReference>
<feature type="transmembrane region" description="Helical" evidence="7">
    <location>
        <begin position="58"/>
        <end position="77"/>
    </location>
</feature>
<dbReference type="InterPro" id="IPR039309">
    <property type="entry name" value="BT1"/>
</dbReference>
<name>A0ABR8D7A1_9NOST</name>
<keyword evidence="4 7" id="KW-0812">Transmembrane</keyword>
<feature type="transmembrane region" description="Helical" evidence="7">
    <location>
        <begin position="410"/>
        <end position="429"/>
    </location>
</feature>